<dbReference type="OMA" id="CSTHSAF"/>
<dbReference type="EnsemblPlants" id="OPUNC07G08950.1">
    <property type="protein sequence ID" value="OPUNC07G08950.1"/>
    <property type="gene ID" value="OPUNC07G08950"/>
</dbReference>
<keyword evidence="2" id="KW-1185">Reference proteome</keyword>
<dbReference type="eggNOG" id="ENOG502S3QH">
    <property type="taxonomic scope" value="Eukaryota"/>
</dbReference>
<dbReference type="AlphaFoldDB" id="A0A0E0LJ66"/>
<proteinExistence type="predicted"/>
<name>A0A0E0LJ66_ORYPU</name>
<accession>A0A0E0LJ66</accession>
<dbReference type="PANTHER" id="PTHR48204:SF1">
    <property type="entry name" value="OS07G0265100 PROTEIN"/>
    <property type="match status" value="1"/>
</dbReference>
<organism evidence="1">
    <name type="scientific">Oryza punctata</name>
    <name type="common">Red rice</name>
    <dbReference type="NCBI Taxonomy" id="4537"/>
    <lineage>
        <taxon>Eukaryota</taxon>
        <taxon>Viridiplantae</taxon>
        <taxon>Streptophyta</taxon>
        <taxon>Embryophyta</taxon>
        <taxon>Tracheophyta</taxon>
        <taxon>Spermatophyta</taxon>
        <taxon>Magnoliopsida</taxon>
        <taxon>Liliopsida</taxon>
        <taxon>Poales</taxon>
        <taxon>Poaceae</taxon>
        <taxon>BOP clade</taxon>
        <taxon>Oryzoideae</taxon>
        <taxon>Oryzeae</taxon>
        <taxon>Oryzinae</taxon>
        <taxon>Oryza</taxon>
    </lineage>
</organism>
<dbReference type="STRING" id="4537.A0A0E0LJ66"/>
<dbReference type="PANTHER" id="PTHR48204">
    <property type="entry name" value="OS07G0265100 PROTEIN"/>
    <property type="match status" value="1"/>
</dbReference>
<dbReference type="Gramene" id="OPUNC07G08950.1">
    <property type="protein sequence ID" value="OPUNC07G08950.1"/>
    <property type="gene ID" value="OPUNC07G08950"/>
</dbReference>
<reference evidence="1" key="2">
    <citation type="submission" date="2018-05" db="EMBL/GenBank/DDBJ databases">
        <title>OpunRS2 (Oryza punctata Reference Sequence Version 2).</title>
        <authorList>
            <person name="Zhang J."/>
            <person name="Kudrna D."/>
            <person name="Lee S."/>
            <person name="Talag J."/>
            <person name="Welchert J."/>
            <person name="Wing R.A."/>
        </authorList>
    </citation>
    <scope>NUCLEOTIDE SEQUENCE [LARGE SCALE GENOMIC DNA]</scope>
</reference>
<dbReference type="Proteomes" id="UP000026962">
    <property type="component" value="Chromosome 7"/>
</dbReference>
<dbReference type="HOGENOM" id="CLU_142542_0_0_1"/>
<evidence type="ECO:0000313" key="1">
    <source>
        <dbReference type="EnsemblPlants" id="OPUNC07G08950.1"/>
    </source>
</evidence>
<reference evidence="1" key="1">
    <citation type="submission" date="2015-04" db="UniProtKB">
        <authorList>
            <consortium name="EnsemblPlants"/>
        </authorList>
    </citation>
    <scope>IDENTIFICATION</scope>
</reference>
<sequence length="162" mass="18000">METSSASASDPPPLRRRRRRLVFDRRYGWMYAWSLTPRFHNLSLSLASCSPSLRLPRRSFDDWTDPADTALAGGRGMFCVLPMARSLVDVAVSSVTYAADSVSRALKRSGNSSPVAYLLPLSLHRKQQTWFRELEHVGVIADTKLIPCTTLCSLGCISTDGH</sequence>
<protein>
    <submittedName>
        <fullName evidence="1">Uncharacterized protein</fullName>
    </submittedName>
</protein>
<evidence type="ECO:0000313" key="2">
    <source>
        <dbReference type="Proteomes" id="UP000026962"/>
    </source>
</evidence>